<evidence type="ECO:0000313" key="1">
    <source>
        <dbReference type="EMBL" id="KAF0774051.1"/>
    </source>
</evidence>
<evidence type="ECO:0000313" key="2">
    <source>
        <dbReference type="Proteomes" id="UP000478052"/>
    </source>
</evidence>
<organism evidence="1 2">
    <name type="scientific">Aphis craccivora</name>
    <name type="common">Cowpea aphid</name>
    <dbReference type="NCBI Taxonomy" id="307492"/>
    <lineage>
        <taxon>Eukaryota</taxon>
        <taxon>Metazoa</taxon>
        <taxon>Ecdysozoa</taxon>
        <taxon>Arthropoda</taxon>
        <taxon>Hexapoda</taxon>
        <taxon>Insecta</taxon>
        <taxon>Pterygota</taxon>
        <taxon>Neoptera</taxon>
        <taxon>Paraneoptera</taxon>
        <taxon>Hemiptera</taxon>
        <taxon>Sternorrhyncha</taxon>
        <taxon>Aphidomorpha</taxon>
        <taxon>Aphidoidea</taxon>
        <taxon>Aphididae</taxon>
        <taxon>Aphidini</taxon>
        <taxon>Aphis</taxon>
        <taxon>Aphis</taxon>
    </lineage>
</organism>
<proteinExistence type="predicted"/>
<keyword evidence="2" id="KW-1185">Reference proteome</keyword>
<comment type="caution">
    <text evidence="1">The sequence shown here is derived from an EMBL/GenBank/DDBJ whole genome shotgun (WGS) entry which is preliminary data.</text>
</comment>
<dbReference type="Proteomes" id="UP000478052">
    <property type="component" value="Unassembled WGS sequence"/>
</dbReference>
<dbReference type="EMBL" id="VUJU01000012">
    <property type="protein sequence ID" value="KAF0774051.1"/>
    <property type="molecule type" value="Genomic_DNA"/>
</dbReference>
<name>A0A6G0ZR08_APHCR</name>
<dbReference type="OrthoDB" id="6819250at2759"/>
<dbReference type="AlphaFoldDB" id="A0A6G0ZR08"/>
<accession>A0A6G0ZR08</accession>
<gene>
    <name evidence="1" type="ORF">FWK35_00000873</name>
</gene>
<reference evidence="1 2" key="1">
    <citation type="submission" date="2019-08" db="EMBL/GenBank/DDBJ databases">
        <title>Whole genome of Aphis craccivora.</title>
        <authorList>
            <person name="Voronova N.V."/>
            <person name="Shulinski R.S."/>
            <person name="Bandarenka Y.V."/>
            <person name="Zhorov D.G."/>
            <person name="Warner D."/>
        </authorList>
    </citation>
    <scope>NUCLEOTIDE SEQUENCE [LARGE SCALE GENOMIC DNA]</scope>
    <source>
        <strain evidence="1">180601</strain>
        <tissue evidence="1">Whole Body</tissue>
    </source>
</reference>
<protein>
    <submittedName>
        <fullName evidence="1">Retrovirus-related Pol polyprotein LINE-1</fullName>
    </submittedName>
</protein>
<sequence>MVTDINSSLASLNWIAHKLTHPKQVWKYIKNKRHNNFLPNSMHFNNEQFNNSNDIINAFAKYFSSVCENDGFVNSIHHNPPKVLSSALHSVSIDLIEVFEYLCSLVYLLQVLHFQTFLSDTLSDGSNS</sequence>